<dbReference type="EMBL" id="JACAZI010000012">
    <property type="protein sequence ID" value="KAF7347548.1"/>
    <property type="molecule type" value="Genomic_DNA"/>
</dbReference>
<dbReference type="PANTHER" id="PTHR40132:SF1">
    <property type="entry name" value="PRE-MRNA-SPLICING FACTOR 38B"/>
    <property type="match status" value="1"/>
</dbReference>
<keyword evidence="2" id="KW-1185">Reference proteome</keyword>
<gene>
    <name evidence="1" type="ORF">MVEN_01511200</name>
</gene>
<accession>A0A8H7CU59</accession>
<sequence length="113" mass="12926">MDKYFEESYDPRLDVAPLTVPKVPATGLINNAEFEGWDAMLELIRLRREDREEKKMLERLGLTKEKVKGSSSKGPISSSAANDRWSGEGLNIMQIEYNKRGSVREWDMGKEGF</sequence>
<dbReference type="OrthoDB" id="2431475at2759"/>
<dbReference type="PANTHER" id="PTHR40132">
    <property type="entry name" value="PRE-MRNA-SPLICING FACTOR 38B"/>
    <property type="match status" value="1"/>
</dbReference>
<evidence type="ECO:0000313" key="2">
    <source>
        <dbReference type="Proteomes" id="UP000620124"/>
    </source>
</evidence>
<organism evidence="1 2">
    <name type="scientific">Mycena venus</name>
    <dbReference type="NCBI Taxonomy" id="2733690"/>
    <lineage>
        <taxon>Eukaryota</taxon>
        <taxon>Fungi</taxon>
        <taxon>Dikarya</taxon>
        <taxon>Basidiomycota</taxon>
        <taxon>Agaricomycotina</taxon>
        <taxon>Agaricomycetes</taxon>
        <taxon>Agaricomycetidae</taxon>
        <taxon>Agaricales</taxon>
        <taxon>Marasmiineae</taxon>
        <taxon>Mycenaceae</taxon>
        <taxon>Mycena</taxon>
    </lineage>
</organism>
<dbReference type="AlphaFoldDB" id="A0A8H7CU59"/>
<name>A0A8H7CU59_9AGAR</name>
<protein>
    <submittedName>
        <fullName evidence="1">Uncharacterized protein</fullName>
    </submittedName>
</protein>
<proteinExistence type="predicted"/>
<reference evidence="1" key="1">
    <citation type="submission" date="2020-05" db="EMBL/GenBank/DDBJ databases">
        <title>Mycena genomes resolve the evolution of fungal bioluminescence.</title>
        <authorList>
            <person name="Tsai I.J."/>
        </authorList>
    </citation>
    <scope>NUCLEOTIDE SEQUENCE</scope>
    <source>
        <strain evidence="1">CCC161011</strain>
    </source>
</reference>
<evidence type="ECO:0000313" key="1">
    <source>
        <dbReference type="EMBL" id="KAF7347548.1"/>
    </source>
</evidence>
<dbReference type="Proteomes" id="UP000620124">
    <property type="component" value="Unassembled WGS sequence"/>
</dbReference>
<comment type="caution">
    <text evidence="1">The sequence shown here is derived from an EMBL/GenBank/DDBJ whole genome shotgun (WGS) entry which is preliminary data.</text>
</comment>